<keyword evidence="4" id="KW-0812">Transmembrane</keyword>
<dbReference type="SUPFAM" id="SSF103473">
    <property type="entry name" value="MFS general substrate transporter"/>
    <property type="match status" value="1"/>
</dbReference>
<name>A0AAD5K3G5_9FUNG</name>
<dbReference type="EMBL" id="JAIXMP010000025">
    <property type="protein sequence ID" value="KAI9253945.1"/>
    <property type="molecule type" value="Genomic_DNA"/>
</dbReference>
<feature type="region of interest" description="Disordered" evidence="3">
    <location>
        <begin position="50"/>
        <end position="70"/>
    </location>
</feature>
<dbReference type="InterPro" id="IPR036259">
    <property type="entry name" value="MFS_trans_sf"/>
</dbReference>
<evidence type="ECO:0000313" key="6">
    <source>
        <dbReference type="Proteomes" id="UP001209540"/>
    </source>
</evidence>
<feature type="transmembrane region" description="Helical" evidence="4">
    <location>
        <begin position="282"/>
        <end position="314"/>
    </location>
</feature>
<feature type="transmembrane region" description="Helical" evidence="4">
    <location>
        <begin position="431"/>
        <end position="453"/>
    </location>
</feature>
<evidence type="ECO:0000256" key="2">
    <source>
        <dbReference type="ARBA" id="ARBA00006727"/>
    </source>
</evidence>
<keyword evidence="4" id="KW-0472">Membrane</keyword>
<feature type="transmembrane region" description="Helical" evidence="4">
    <location>
        <begin position="356"/>
        <end position="375"/>
    </location>
</feature>
<reference evidence="5" key="2">
    <citation type="submission" date="2023-02" db="EMBL/GenBank/DDBJ databases">
        <authorList>
            <consortium name="DOE Joint Genome Institute"/>
            <person name="Mondo S.J."/>
            <person name="Chang Y."/>
            <person name="Wang Y."/>
            <person name="Ahrendt S."/>
            <person name="Andreopoulos W."/>
            <person name="Barry K."/>
            <person name="Beard J."/>
            <person name="Benny G.L."/>
            <person name="Blankenship S."/>
            <person name="Bonito G."/>
            <person name="Cuomo C."/>
            <person name="Desiro A."/>
            <person name="Gervers K.A."/>
            <person name="Hundley H."/>
            <person name="Kuo A."/>
            <person name="LaButti K."/>
            <person name="Lang B.F."/>
            <person name="Lipzen A."/>
            <person name="O'Donnell K."/>
            <person name="Pangilinan J."/>
            <person name="Reynolds N."/>
            <person name="Sandor L."/>
            <person name="Smith M.W."/>
            <person name="Tsang A."/>
            <person name="Grigoriev I.V."/>
            <person name="Stajich J.E."/>
            <person name="Spatafora J.W."/>
        </authorList>
    </citation>
    <scope>NUCLEOTIDE SEQUENCE</scope>
    <source>
        <strain evidence="5">RSA 2281</strain>
    </source>
</reference>
<dbReference type="GO" id="GO:0022857">
    <property type="term" value="F:transmembrane transporter activity"/>
    <property type="evidence" value="ECO:0007669"/>
    <property type="project" value="InterPro"/>
</dbReference>
<dbReference type="GO" id="GO:0016020">
    <property type="term" value="C:membrane"/>
    <property type="evidence" value="ECO:0007669"/>
    <property type="project" value="UniProtKB-SubCell"/>
</dbReference>
<feature type="transmembrane region" description="Helical" evidence="4">
    <location>
        <begin position="80"/>
        <end position="100"/>
    </location>
</feature>
<feature type="transmembrane region" description="Helical" evidence="4">
    <location>
        <begin position="152"/>
        <end position="171"/>
    </location>
</feature>
<accession>A0AAD5K3G5</accession>
<reference evidence="5" key="1">
    <citation type="journal article" date="2022" name="IScience">
        <title>Evolution of zygomycete secretomes and the origins of terrestrial fungal ecologies.</title>
        <authorList>
            <person name="Chang Y."/>
            <person name="Wang Y."/>
            <person name="Mondo S."/>
            <person name="Ahrendt S."/>
            <person name="Andreopoulos W."/>
            <person name="Barry K."/>
            <person name="Beard J."/>
            <person name="Benny G.L."/>
            <person name="Blankenship S."/>
            <person name="Bonito G."/>
            <person name="Cuomo C."/>
            <person name="Desiro A."/>
            <person name="Gervers K.A."/>
            <person name="Hundley H."/>
            <person name="Kuo A."/>
            <person name="LaButti K."/>
            <person name="Lang B.F."/>
            <person name="Lipzen A."/>
            <person name="O'Donnell K."/>
            <person name="Pangilinan J."/>
            <person name="Reynolds N."/>
            <person name="Sandor L."/>
            <person name="Smith M.E."/>
            <person name="Tsang A."/>
            <person name="Grigoriev I.V."/>
            <person name="Stajich J.E."/>
            <person name="Spatafora J.W."/>
        </authorList>
    </citation>
    <scope>NUCLEOTIDE SEQUENCE</scope>
    <source>
        <strain evidence="5">RSA 2281</strain>
    </source>
</reference>
<dbReference type="InterPro" id="IPR050327">
    <property type="entry name" value="Proton-linked_MCT"/>
</dbReference>
<evidence type="ECO:0000256" key="1">
    <source>
        <dbReference type="ARBA" id="ARBA00004141"/>
    </source>
</evidence>
<evidence type="ECO:0000313" key="5">
    <source>
        <dbReference type="EMBL" id="KAI9253945.1"/>
    </source>
</evidence>
<dbReference type="AlphaFoldDB" id="A0AAD5K3G5"/>
<feature type="transmembrane region" description="Helical" evidence="4">
    <location>
        <begin position="211"/>
        <end position="229"/>
    </location>
</feature>
<feature type="transmembrane region" description="Helical" evidence="4">
    <location>
        <begin position="120"/>
        <end position="145"/>
    </location>
</feature>
<feature type="transmembrane region" description="Helical" evidence="4">
    <location>
        <begin position="326"/>
        <end position="349"/>
    </location>
</feature>
<feature type="transmembrane region" description="Helical" evidence="4">
    <location>
        <begin position="241"/>
        <end position="261"/>
    </location>
</feature>
<comment type="similarity">
    <text evidence="2">Belongs to the major facilitator superfamily. Monocarboxylate porter (TC 2.A.1.13) family.</text>
</comment>
<dbReference type="InterPro" id="IPR011701">
    <property type="entry name" value="MFS"/>
</dbReference>
<feature type="transmembrane region" description="Helical" evidence="4">
    <location>
        <begin position="407"/>
        <end position="425"/>
    </location>
</feature>
<feature type="transmembrane region" description="Helical" evidence="4">
    <location>
        <begin position="177"/>
        <end position="199"/>
    </location>
</feature>
<protein>
    <submittedName>
        <fullName evidence="5">Major facilitator superfamily domain-containing protein</fullName>
    </submittedName>
</protein>
<feature type="transmembrane region" description="Helical" evidence="4">
    <location>
        <begin position="381"/>
        <end position="400"/>
    </location>
</feature>
<dbReference type="PANTHER" id="PTHR11360:SF284">
    <property type="entry name" value="EG:103B4.3 PROTEIN-RELATED"/>
    <property type="match status" value="1"/>
</dbReference>
<proteinExistence type="inferred from homology"/>
<dbReference type="Proteomes" id="UP001209540">
    <property type="component" value="Unassembled WGS sequence"/>
</dbReference>
<evidence type="ECO:0000256" key="4">
    <source>
        <dbReference type="SAM" id="Phobius"/>
    </source>
</evidence>
<sequence length="465" mass="51117">MLNNRNYMSINNTKEKQFNISPTGYQHNQENVPPSPIVIHHENHDTGDFNNHVTSYSPTHEGGGSSSSLSSNQFDGRRGWIVLTGLFIIHLFVALHLFWGVMQDYYIREGKSLSPDKSQIMYLTLVGATFQTLFKSCVFIGTLLYTFIGIRLTLLLGIVLLTGGLLLASFTNSIWQLYITYGLCSGLGSAIISAVGLRLSPMWFKKYRSTTSGILSSAVTGSGIILPPIAERLNVSIGVAWTYRIFALIILSSGLIAYPLIKEPEKDAIKEHQKPKQQRRDLFGFSLLKNLDAVIWIMVGPIHLFSAFIMVVFVPSTVTSSGLLGVQGALCVTVLCAGATVGGATNGLLADKFGNLNIFITSMCVCTLTVFFIWIPAHNLMFFMVFCAIAGVFYPCYFSVSIGLRGITYLFAILGPFVATYLETINSSMPPYFYCKIVAGSGFAVCALLGLIIKLRMDSRVFIKI</sequence>
<dbReference type="Pfam" id="PF07690">
    <property type="entry name" value="MFS_1"/>
    <property type="match status" value="1"/>
</dbReference>
<evidence type="ECO:0000256" key="3">
    <source>
        <dbReference type="SAM" id="MobiDB-lite"/>
    </source>
</evidence>
<dbReference type="Gene3D" id="1.20.1250.20">
    <property type="entry name" value="MFS general substrate transporter like domains"/>
    <property type="match status" value="1"/>
</dbReference>
<comment type="caution">
    <text evidence="5">The sequence shown here is derived from an EMBL/GenBank/DDBJ whole genome shotgun (WGS) entry which is preliminary data.</text>
</comment>
<comment type="subcellular location">
    <subcellularLocation>
        <location evidence="1">Membrane</location>
        <topology evidence="1">Multi-pass membrane protein</topology>
    </subcellularLocation>
</comment>
<organism evidence="5 6">
    <name type="scientific">Phascolomyces articulosus</name>
    <dbReference type="NCBI Taxonomy" id="60185"/>
    <lineage>
        <taxon>Eukaryota</taxon>
        <taxon>Fungi</taxon>
        <taxon>Fungi incertae sedis</taxon>
        <taxon>Mucoromycota</taxon>
        <taxon>Mucoromycotina</taxon>
        <taxon>Mucoromycetes</taxon>
        <taxon>Mucorales</taxon>
        <taxon>Lichtheimiaceae</taxon>
        <taxon>Phascolomyces</taxon>
    </lineage>
</organism>
<dbReference type="PANTHER" id="PTHR11360">
    <property type="entry name" value="MONOCARBOXYLATE TRANSPORTER"/>
    <property type="match status" value="1"/>
</dbReference>
<keyword evidence="4" id="KW-1133">Transmembrane helix</keyword>
<keyword evidence="6" id="KW-1185">Reference proteome</keyword>
<gene>
    <name evidence="5" type="ORF">BDA99DRAFT_519410</name>
</gene>